<evidence type="ECO:0000313" key="3">
    <source>
        <dbReference type="Proteomes" id="UP000660380"/>
    </source>
</evidence>
<evidence type="ECO:0000313" key="2">
    <source>
        <dbReference type="EMBL" id="MBD2608389.1"/>
    </source>
</evidence>
<dbReference type="RefSeq" id="WP_029630657.1">
    <property type="nucleotide sequence ID" value="NZ_JACJTA010000092.1"/>
</dbReference>
<evidence type="ECO:0000256" key="1">
    <source>
        <dbReference type="SAM" id="MobiDB-lite"/>
    </source>
</evidence>
<accession>A0ABR8GYM1</accession>
<protein>
    <submittedName>
        <fullName evidence="2">Uncharacterized protein</fullName>
    </submittedName>
</protein>
<name>A0ABR8GYM1_9CYAN</name>
<dbReference type="Proteomes" id="UP000660380">
    <property type="component" value="Unassembled WGS sequence"/>
</dbReference>
<reference evidence="2 3" key="1">
    <citation type="journal article" date="2020" name="ISME J.">
        <title>Comparative genomics reveals insights into cyanobacterial evolution and habitat adaptation.</title>
        <authorList>
            <person name="Chen M.Y."/>
            <person name="Teng W.K."/>
            <person name="Zhao L."/>
            <person name="Hu C.X."/>
            <person name="Zhou Y.K."/>
            <person name="Han B.P."/>
            <person name="Song L.R."/>
            <person name="Shu W.S."/>
        </authorList>
    </citation>
    <scope>NUCLEOTIDE SEQUENCE [LARGE SCALE GENOMIC DNA]</scope>
    <source>
        <strain evidence="2 3">FACHB-248</strain>
    </source>
</reference>
<proteinExistence type="predicted"/>
<keyword evidence="3" id="KW-1185">Reference proteome</keyword>
<feature type="region of interest" description="Disordered" evidence="1">
    <location>
        <begin position="1"/>
        <end position="39"/>
    </location>
</feature>
<gene>
    <name evidence="2" type="ORF">H6G81_28695</name>
</gene>
<comment type="caution">
    <text evidence="2">The sequence shown here is derived from an EMBL/GenBank/DDBJ whole genome shotgun (WGS) entry which is preliminary data.</text>
</comment>
<sequence>MAVRKKENGSLTGSKRYAAEKGKSVEQQSHENAEKAFDRVKSRFQKPVDAVEAIADGVRTVAQGVKTVKRAARTVRQAVNGGSSSVTDNSKQSLSKASQIASEYGVEEIAIQDLLGSDPYSADANIPEMKAVDANREKLKIQRQNNALEVRLEKIKQGRKVVAVASEQCRLIGDFVDFSTVGIETATKVVKNEIADVKYQTEQSKLEQSEELLYQQRVATQGTMNLTHGIEDEWALKFQLQGTKNDRIRLEIEGSHRDNDIKREELEARLVEF</sequence>
<feature type="compositionally biased region" description="Basic and acidic residues" evidence="1">
    <location>
        <begin position="17"/>
        <end position="39"/>
    </location>
</feature>
<organism evidence="2 3">
    <name type="scientific">Scytonema hofmannii FACHB-248</name>
    <dbReference type="NCBI Taxonomy" id="1842502"/>
    <lineage>
        <taxon>Bacteria</taxon>
        <taxon>Bacillati</taxon>
        <taxon>Cyanobacteriota</taxon>
        <taxon>Cyanophyceae</taxon>
        <taxon>Nostocales</taxon>
        <taxon>Scytonemataceae</taxon>
        <taxon>Scytonema</taxon>
    </lineage>
</organism>
<dbReference type="EMBL" id="JACJTA010000092">
    <property type="protein sequence ID" value="MBD2608389.1"/>
    <property type="molecule type" value="Genomic_DNA"/>
</dbReference>